<dbReference type="InterPro" id="IPR001633">
    <property type="entry name" value="EAL_dom"/>
</dbReference>
<dbReference type="SUPFAM" id="SSF55073">
    <property type="entry name" value="Nucleotide cyclase"/>
    <property type="match status" value="1"/>
</dbReference>
<dbReference type="Pfam" id="PF00990">
    <property type="entry name" value="GGDEF"/>
    <property type="match status" value="1"/>
</dbReference>
<evidence type="ECO:0000259" key="3">
    <source>
        <dbReference type="PROSITE" id="PS50887"/>
    </source>
</evidence>
<keyword evidence="5" id="KW-1185">Reference proteome</keyword>
<name>A0A7Y9DPH7_9ACTN</name>
<dbReference type="AlphaFoldDB" id="A0A7Y9DPH7"/>
<evidence type="ECO:0000256" key="1">
    <source>
        <dbReference type="SAM" id="MobiDB-lite"/>
    </source>
</evidence>
<dbReference type="PANTHER" id="PTHR33121">
    <property type="entry name" value="CYCLIC DI-GMP PHOSPHODIESTERASE PDEF"/>
    <property type="match status" value="1"/>
</dbReference>
<protein>
    <submittedName>
        <fullName evidence="4">Diguanylate cyclase (GGDEF)-like protein</fullName>
    </submittedName>
</protein>
<organism evidence="4 5">
    <name type="scientific">Kineococcus aurantiacus</name>
    <dbReference type="NCBI Taxonomy" id="37633"/>
    <lineage>
        <taxon>Bacteria</taxon>
        <taxon>Bacillati</taxon>
        <taxon>Actinomycetota</taxon>
        <taxon>Actinomycetes</taxon>
        <taxon>Kineosporiales</taxon>
        <taxon>Kineosporiaceae</taxon>
        <taxon>Kineococcus</taxon>
    </lineage>
</organism>
<dbReference type="PROSITE" id="PS50887">
    <property type="entry name" value="GGDEF"/>
    <property type="match status" value="1"/>
</dbReference>
<dbReference type="Pfam" id="PF01590">
    <property type="entry name" value="GAF"/>
    <property type="match status" value="2"/>
</dbReference>
<dbReference type="InterPro" id="IPR000160">
    <property type="entry name" value="GGDEF_dom"/>
</dbReference>
<dbReference type="InterPro" id="IPR029787">
    <property type="entry name" value="Nucleotide_cyclase"/>
</dbReference>
<feature type="region of interest" description="Disordered" evidence="1">
    <location>
        <begin position="1"/>
        <end position="52"/>
    </location>
</feature>
<dbReference type="SUPFAM" id="SSF141868">
    <property type="entry name" value="EAL domain-like"/>
    <property type="match status" value="1"/>
</dbReference>
<dbReference type="Gene3D" id="3.20.20.450">
    <property type="entry name" value="EAL domain"/>
    <property type="match status" value="1"/>
</dbReference>
<dbReference type="InterPro" id="IPR050706">
    <property type="entry name" value="Cyclic-di-GMP_PDE-like"/>
</dbReference>
<feature type="domain" description="GGDEF" evidence="3">
    <location>
        <begin position="249"/>
        <end position="374"/>
    </location>
</feature>
<dbReference type="SMART" id="SM00267">
    <property type="entry name" value="GGDEF"/>
    <property type="match status" value="1"/>
</dbReference>
<comment type="caution">
    <text evidence="4">The sequence shown here is derived from an EMBL/GenBank/DDBJ whole genome shotgun (WGS) entry which is preliminary data.</text>
</comment>
<dbReference type="InterPro" id="IPR043128">
    <property type="entry name" value="Rev_trsase/Diguanyl_cyclase"/>
</dbReference>
<dbReference type="SMART" id="SM00052">
    <property type="entry name" value="EAL"/>
    <property type="match status" value="1"/>
</dbReference>
<dbReference type="GO" id="GO:0071111">
    <property type="term" value="F:cyclic-guanylate-specific phosphodiesterase activity"/>
    <property type="evidence" value="ECO:0007669"/>
    <property type="project" value="InterPro"/>
</dbReference>
<dbReference type="SMART" id="SM00065">
    <property type="entry name" value="GAF"/>
    <property type="match status" value="2"/>
</dbReference>
<evidence type="ECO:0000259" key="2">
    <source>
        <dbReference type="PROSITE" id="PS50883"/>
    </source>
</evidence>
<dbReference type="Gene3D" id="3.30.70.270">
    <property type="match status" value="1"/>
</dbReference>
<dbReference type="SUPFAM" id="SSF55781">
    <property type="entry name" value="GAF domain-like"/>
    <property type="match status" value="2"/>
</dbReference>
<feature type="region of interest" description="Disordered" evidence="1">
    <location>
        <begin position="367"/>
        <end position="407"/>
    </location>
</feature>
<sequence>MADGARPRESAPEPSGEHSHRGGEEGAGGPVPDRPVTAEPPGPPGPATPPPLVDFAAAAATTLRHLQQRIGMDSWALARRDGDDYVVLAAVAPDGVGPVAGGVMAWCDTFCAAVLAGRAPVFSTRVHDTPAWDHARRATGFPWTSYLSVPLTGPDGTVLGSLCAGAHPSDPARTRALEHAASEAMAEVELAASLLGTLLAYEVRLQQEARRAERAEAAAERDALTGVGNRRAWDGALAAEEARARALGGTASVLVLDLDALKETNDTHGHEAGDALLVQTARVIGEHLREADLLARLGGDEFAVLLPDVDEPTAAQWRTRLQAALQAAHVSVSVGAATRRAATGLGAAWRQADAAMYLVKTARAGRRVPPVPAGTTSPPGTAAERAPGASGPGGPGGLVAAATGAPVPGTDGTVQGLASLDDAVLTARIEQLLEAARRQLGLETTVLARFDGQSWRLHHTATAPGVPDHRGFACPRRETYCQRLLEGHLDAVVPDTRADPVTAGLPLTRALDVGAYLAAPVHLADGTLYGTVCALSRTAEPDLRPRDVGVLELLADALSVPLTAHLQRARRRRDTLAALDALARAGGPRPVYQPVVELRTGRVLGHEALSRFPHDGPEAWFARAAAAGVGPDLELDALRAALRRRPAHPGEALFLNVGPALAGSPALARTLEEHLLPRADHGTGRDLSGIVVEITEHEQVQDYPALLRHLEPLRRDGLRLAVDDAGAGFASMRHVLALHPEFVKLDISLVHGIATDTTRQALAASLVAFAERTCTHLIAEGVESEEELRFLRDLGVAYGQGVHLGPPVDAAPPAHP</sequence>
<dbReference type="InterPro" id="IPR003018">
    <property type="entry name" value="GAF"/>
</dbReference>
<dbReference type="PROSITE" id="PS50883">
    <property type="entry name" value="EAL"/>
    <property type="match status" value="1"/>
</dbReference>
<dbReference type="InterPro" id="IPR029016">
    <property type="entry name" value="GAF-like_dom_sf"/>
</dbReference>
<evidence type="ECO:0000313" key="4">
    <source>
        <dbReference type="EMBL" id="NYD24226.1"/>
    </source>
</evidence>
<dbReference type="InterPro" id="IPR035919">
    <property type="entry name" value="EAL_sf"/>
</dbReference>
<proteinExistence type="predicted"/>
<dbReference type="Proteomes" id="UP000521922">
    <property type="component" value="Unassembled WGS sequence"/>
</dbReference>
<dbReference type="CDD" id="cd01949">
    <property type="entry name" value="GGDEF"/>
    <property type="match status" value="1"/>
</dbReference>
<evidence type="ECO:0000313" key="5">
    <source>
        <dbReference type="Proteomes" id="UP000521922"/>
    </source>
</evidence>
<dbReference type="RefSeq" id="WP_179754482.1">
    <property type="nucleotide sequence ID" value="NZ_BAAAGN010000030.1"/>
</dbReference>
<accession>A0A7Y9DPH7</accession>
<gene>
    <name evidence="4" type="ORF">BJ968_003766</name>
</gene>
<feature type="domain" description="EAL" evidence="2">
    <location>
        <begin position="571"/>
        <end position="816"/>
    </location>
</feature>
<dbReference type="Pfam" id="PF00563">
    <property type="entry name" value="EAL"/>
    <property type="match status" value="1"/>
</dbReference>
<feature type="compositionally biased region" description="Pro residues" evidence="1">
    <location>
        <begin position="38"/>
        <end position="52"/>
    </location>
</feature>
<dbReference type="Gene3D" id="3.30.450.40">
    <property type="match status" value="2"/>
</dbReference>
<feature type="compositionally biased region" description="Low complexity" evidence="1">
    <location>
        <begin position="398"/>
        <end position="407"/>
    </location>
</feature>
<reference evidence="4 5" key="1">
    <citation type="submission" date="2020-07" db="EMBL/GenBank/DDBJ databases">
        <title>Sequencing the genomes of 1000 actinobacteria strains.</title>
        <authorList>
            <person name="Klenk H.-P."/>
        </authorList>
    </citation>
    <scope>NUCLEOTIDE SEQUENCE [LARGE SCALE GENOMIC DNA]</scope>
    <source>
        <strain evidence="4 5">DSM 7487</strain>
    </source>
</reference>
<dbReference type="EMBL" id="JACCBB010000001">
    <property type="protein sequence ID" value="NYD24226.1"/>
    <property type="molecule type" value="Genomic_DNA"/>
</dbReference>
<dbReference type="CDD" id="cd01948">
    <property type="entry name" value="EAL"/>
    <property type="match status" value="1"/>
</dbReference>
<dbReference type="NCBIfam" id="TIGR00254">
    <property type="entry name" value="GGDEF"/>
    <property type="match status" value="1"/>
</dbReference>
<dbReference type="PANTHER" id="PTHR33121:SF76">
    <property type="entry name" value="SIGNALING PROTEIN"/>
    <property type="match status" value="1"/>
</dbReference>
<feature type="compositionally biased region" description="Basic and acidic residues" evidence="1">
    <location>
        <begin position="1"/>
        <end position="24"/>
    </location>
</feature>